<dbReference type="STRING" id="985895.E5ABA7"/>
<dbReference type="InParanoid" id="E5ABA7"/>
<feature type="compositionally biased region" description="Basic and acidic residues" evidence="1">
    <location>
        <begin position="629"/>
        <end position="645"/>
    </location>
</feature>
<dbReference type="EMBL" id="FP929138">
    <property type="protein sequence ID" value="CBY00948.1"/>
    <property type="molecule type" value="Genomic_DNA"/>
</dbReference>
<dbReference type="HOGENOM" id="CLU_023458_0_0_1"/>
<dbReference type="eggNOG" id="ENOG502SI2I">
    <property type="taxonomic scope" value="Eukaryota"/>
</dbReference>
<evidence type="ECO:0000313" key="2">
    <source>
        <dbReference type="EMBL" id="CBY00948.1"/>
    </source>
</evidence>
<reference evidence="3" key="1">
    <citation type="journal article" date="2011" name="Nat. Commun.">
        <title>Effector diversification within compartments of the Leptosphaeria maculans genome affected by Repeat-Induced Point mutations.</title>
        <authorList>
            <person name="Rouxel T."/>
            <person name="Grandaubert J."/>
            <person name="Hane J.K."/>
            <person name="Hoede C."/>
            <person name="van de Wouw A.P."/>
            <person name="Couloux A."/>
            <person name="Dominguez V."/>
            <person name="Anthouard V."/>
            <person name="Bally P."/>
            <person name="Bourras S."/>
            <person name="Cozijnsen A.J."/>
            <person name="Ciuffetti L.M."/>
            <person name="Degrave A."/>
            <person name="Dilmaghani A."/>
            <person name="Duret L."/>
            <person name="Fudal I."/>
            <person name="Goodwin S.B."/>
            <person name="Gout L."/>
            <person name="Glaser N."/>
            <person name="Linglin J."/>
            <person name="Kema G.H.J."/>
            <person name="Lapalu N."/>
            <person name="Lawrence C.B."/>
            <person name="May K."/>
            <person name="Meyer M."/>
            <person name="Ollivier B."/>
            <person name="Poulain J."/>
            <person name="Schoch C.L."/>
            <person name="Simon A."/>
            <person name="Spatafora J.W."/>
            <person name="Stachowiak A."/>
            <person name="Turgeon B.G."/>
            <person name="Tyler B.M."/>
            <person name="Vincent D."/>
            <person name="Weissenbach J."/>
            <person name="Amselem J."/>
            <person name="Quesneville H."/>
            <person name="Oliver R.P."/>
            <person name="Wincker P."/>
            <person name="Balesdent M.-H."/>
            <person name="Howlett B.J."/>
        </authorList>
    </citation>
    <scope>NUCLEOTIDE SEQUENCE [LARGE SCALE GENOMIC DNA]</scope>
    <source>
        <strain evidence="3">JN3 / isolate v23.1.3 / race Av1-4-5-6-7-8</strain>
    </source>
</reference>
<name>E5ABA7_LEPMJ</name>
<dbReference type="GeneID" id="13293082"/>
<protein>
    <submittedName>
        <fullName evidence="2">Predicted protein</fullName>
    </submittedName>
</protein>
<feature type="region of interest" description="Disordered" evidence="1">
    <location>
        <begin position="620"/>
        <end position="645"/>
    </location>
</feature>
<evidence type="ECO:0000313" key="3">
    <source>
        <dbReference type="Proteomes" id="UP000002668"/>
    </source>
</evidence>
<organism evidence="3">
    <name type="scientific">Leptosphaeria maculans (strain JN3 / isolate v23.1.3 / race Av1-4-5-6-7-8)</name>
    <name type="common">Blackleg fungus</name>
    <name type="synonym">Phoma lingam</name>
    <dbReference type="NCBI Taxonomy" id="985895"/>
    <lineage>
        <taxon>Eukaryota</taxon>
        <taxon>Fungi</taxon>
        <taxon>Dikarya</taxon>
        <taxon>Ascomycota</taxon>
        <taxon>Pezizomycotina</taxon>
        <taxon>Dothideomycetes</taxon>
        <taxon>Pleosporomycetidae</taxon>
        <taxon>Pleosporales</taxon>
        <taxon>Pleosporineae</taxon>
        <taxon>Leptosphaeriaceae</taxon>
        <taxon>Plenodomus</taxon>
        <taxon>Plenodomus lingam/Leptosphaeria maculans species complex</taxon>
    </lineage>
</organism>
<accession>E5ABA7</accession>
<dbReference type="Proteomes" id="UP000002668">
    <property type="component" value="Genome"/>
</dbReference>
<proteinExistence type="predicted"/>
<feature type="region of interest" description="Disordered" evidence="1">
    <location>
        <begin position="280"/>
        <end position="326"/>
    </location>
</feature>
<sequence>MTVPDVGDILVSSQSAWRIERAFAAGRKEAPADFQDIELELGGLARALTLLAEALHANTGSDALQAAGERIQNTVGMVVWSCQQTIGDLDRLIDQYQVIKKHRTVGGFAIERTWSNVILTEYKTMPWTRKGGNLQNLKQLLQLHISSIALTTQAIQSKSLEQLQSAIDLRTDKRSSLNQSSRCTPEHLGEIQDLMQTLAIIEPIMQAPPVPPKNPARSSIVEAPKPLGTLIAPASSSRASSPSRKRVSEFSFSAASLRYSSSSYASSDVGVNAVGWSSPSTPKDTFDSHHVPISSKRPTPLPRTSEVQEPGQPIEDRPRSILPPPALGLSAPHEWERHIWNGSRSGPRVCPSPRVNVMQLHRSSTTTSQKTAFEKEAFRNSAILCDVRGSLVEYSQQLDEEDRNDVEMVTASEECRIAVVRKRITDPETRRVHVATSVWTLSDDGAVRMELRMAEDQMYIPYSSYFSLSKVSITVSCELKFHSVRFGDRPVRIAKSSWVNYVFASPDAAALFQNELMGRTLLATFRTEKTMRIHAGIGATFNYAQQMCALENLRVWEDSDSGAKIALIHFSASFRSGYLAFYINSSIHPIKVKDLGGREVKIKGLRVPIDKGDKAMRKDSFVASSGHGDATDRVTDKEDEAKKMEKGKMISGARIEFRTEAEKREFLEMCTEVQTRLIELPDLMGVH</sequence>
<dbReference type="OrthoDB" id="5404564at2759"/>
<evidence type="ECO:0000256" key="1">
    <source>
        <dbReference type="SAM" id="MobiDB-lite"/>
    </source>
</evidence>
<gene>
    <name evidence="2" type="ORF">LEMA_P020780.1</name>
</gene>
<dbReference type="AlphaFoldDB" id="E5ABA7"/>
<keyword evidence="3" id="KW-1185">Reference proteome</keyword>
<dbReference type="VEuPathDB" id="FungiDB:LEMA_P020780.1"/>
<dbReference type="OMA" id="AYAEQMC"/>